<accession>A0AA35PVZ1</accession>
<dbReference type="EMBL" id="CABFNP030000733">
    <property type="protein sequence ID" value="CAI6082660.1"/>
    <property type="molecule type" value="Genomic_DNA"/>
</dbReference>
<comment type="caution">
    <text evidence="3">The sequence shown here is derived from an EMBL/GenBank/DDBJ whole genome shotgun (WGS) entry which is preliminary data.</text>
</comment>
<reference evidence="3" key="1">
    <citation type="submission" date="2023-01" db="EMBL/GenBank/DDBJ databases">
        <authorList>
            <person name="Piombo E."/>
        </authorList>
    </citation>
    <scope>NUCLEOTIDE SEQUENCE</scope>
</reference>
<keyword evidence="2" id="KW-0472">Membrane</keyword>
<feature type="transmembrane region" description="Helical" evidence="2">
    <location>
        <begin position="114"/>
        <end position="137"/>
    </location>
</feature>
<feature type="region of interest" description="Disordered" evidence="1">
    <location>
        <begin position="186"/>
        <end position="205"/>
    </location>
</feature>
<organism evidence="3 4">
    <name type="scientific">Clonostachys chloroleuca</name>
    <dbReference type="NCBI Taxonomy" id="1926264"/>
    <lineage>
        <taxon>Eukaryota</taxon>
        <taxon>Fungi</taxon>
        <taxon>Dikarya</taxon>
        <taxon>Ascomycota</taxon>
        <taxon>Pezizomycotina</taxon>
        <taxon>Sordariomycetes</taxon>
        <taxon>Hypocreomycetidae</taxon>
        <taxon>Hypocreales</taxon>
        <taxon>Bionectriaceae</taxon>
        <taxon>Clonostachys</taxon>
    </lineage>
</organism>
<keyword evidence="2" id="KW-0812">Transmembrane</keyword>
<protein>
    <submittedName>
        <fullName evidence="3">Uncharacterized protein</fullName>
    </submittedName>
</protein>
<evidence type="ECO:0000256" key="1">
    <source>
        <dbReference type="SAM" id="MobiDB-lite"/>
    </source>
</evidence>
<dbReference type="AlphaFoldDB" id="A0AA35PVZ1"/>
<name>A0AA35PVZ1_9HYPO</name>
<keyword evidence="4" id="KW-1185">Reference proteome</keyword>
<evidence type="ECO:0000256" key="2">
    <source>
        <dbReference type="SAM" id="Phobius"/>
    </source>
</evidence>
<sequence length="205" mass="22965">AGYHAIHGPFYGLGRPHYPSHGTARDSQSLLALSKWSPNLAQGSRWKSSEKTRGVLTGYPIVYVPRSLRALGWRTSCAVYGPKPRDGVYYPQTGVFGMTRWTQTWHRWKKDQRMISTCIAIGTIVLVLGMMVCSHVVESKTIQKKYTTRNGLKATMAWLQQGKTVNDQSFDSYAVIFTKGENTIVTSERSTSERERSDGLGLNTT</sequence>
<gene>
    <name evidence="3" type="ORF">CCHLO57077_00014775</name>
</gene>
<feature type="non-terminal residue" evidence="3">
    <location>
        <position position="205"/>
    </location>
</feature>
<keyword evidence="2" id="KW-1133">Transmembrane helix</keyword>
<feature type="non-terminal residue" evidence="3">
    <location>
        <position position="1"/>
    </location>
</feature>
<proteinExistence type="predicted"/>
<dbReference type="Proteomes" id="UP001160390">
    <property type="component" value="Unassembled WGS sequence"/>
</dbReference>
<evidence type="ECO:0000313" key="4">
    <source>
        <dbReference type="Proteomes" id="UP001160390"/>
    </source>
</evidence>
<evidence type="ECO:0000313" key="3">
    <source>
        <dbReference type="EMBL" id="CAI6082660.1"/>
    </source>
</evidence>